<evidence type="ECO:0000313" key="2">
    <source>
        <dbReference type="WBParaSite" id="MBELARI_LOCUS8381"/>
    </source>
</evidence>
<sequence length="131" mass="15283">MSKETTKIAPQSDLSANKEATTVVSYKKGALVPIPTLAIPIDQNADRSYSSIYSEDFRKRMEKLEEMPCFIYELVMKCWRKQPIDRLNFCEIADLLEPFYIESEFVHVEALLERNEETKGKLARKSSRMRR</sequence>
<keyword evidence="1" id="KW-1185">Reference proteome</keyword>
<dbReference type="WBParaSite" id="MBELARI_LOCUS8381">
    <property type="protein sequence ID" value="MBELARI_LOCUS8381"/>
    <property type="gene ID" value="MBELARI_LOCUS8381"/>
</dbReference>
<dbReference type="InterPro" id="IPR011009">
    <property type="entry name" value="Kinase-like_dom_sf"/>
</dbReference>
<dbReference type="Proteomes" id="UP000887575">
    <property type="component" value="Unassembled WGS sequence"/>
</dbReference>
<dbReference type="SUPFAM" id="SSF56112">
    <property type="entry name" value="Protein kinase-like (PK-like)"/>
    <property type="match status" value="1"/>
</dbReference>
<name>A0AAF3FN65_9BILA</name>
<dbReference type="AlphaFoldDB" id="A0AAF3FN65"/>
<organism evidence="1 2">
    <name type="scientific">Mesorhabditis belari</name>
    <dbReference type="NCBI Taxonomy" id="2138241"/>
    <lineage>
        <taxon>Eukaryota</taxon>
        <taxon>Metazoa</taxon>
        <taxon>Ecdysozoa</taxon>
        <taxon>Nematoda</taxon>
        <taxon>Chromadorea</taxon>
        <taxon>Rhabditida</taxon>
        <taxon>Rhabditina</taxon>
        <taxon>Rhabditomorpha</taxon>
        <taxon>Rhabditoidea</taxon>
        <taxon>Rhabditidae</taxon>
        <taxon>Mesorhabditinae</taxon>
        <taxon>Mesorhabditis</taxon>
    </lineage>
</organism>
<reference evidence="2" key="1">
    <citation type="submission" date="2024-02" db="UniProtKB">
        <authorList>
            <consortium name="WormBaseParasite"/>
        </authorList>
    </citation>
    <scope>IDENTIFICATION</scope>
</reference>
<protein>
    <submittedName>
        <fullName evidence="2">Serine-threonine/tyrosine-protein kinase catalytic domain-containing protein</fullName>
    </submittedName>
</protein>
<evidence type="ECO:0000313" key="1">
    <source>
        <dbReference type="Proteomes" id="UP000887575"/>
    </source>
</evidence>
<accession>A0AAF3FN65</accession>
<proteinExistence type="predicted"/>